<feature type="repeat" description="WD" evidence="6">
    <location>
        <begin position="349"/>
        <end position="390"/>
    </location>
</feature>
<dbReference type="PANTHER" id="PTHR15653">
    <property type="entry name" value="STRIATIN"/>
    <property type="match status" value="1"/>
</dbReference>
<feature type="compositionally biased region" description="Low complexity" evidence="8">
    <location>
        <begin position="242"/>
        <end position="255"/>
    </location>
</feature>
<evidence type="ECO:0000256" key="1">
    <source>
        <dbReference type="ARBA" id="ARBA00009616"/>
    </source>
</evidence>
<dbReference type="CDD" id="cd00200">
    <property type="entry name" value="WD40"/>
    <property type="match status" value="1"/>
</dbReference>
<dbReference type="Proteomes" id="UP000054350">
    <property type="component" value="Unassembled WGS sequence"/>
</dbReference>
<dbReference type="STRING" id="578462.A0A0L0SQQ6"/>
<name>A0A0L0SQQ6_ALLM3</name>
<dbReference type="PRINTS" id="PR00320">
    <property type="entry name" value="GPROTEINBRPT"/>
</dbReference>
<dbReference type="PANTHER" id="PTHR15653:SF0">
    <property type="entry name" value="CONNECTOR OF KINASE TO AP-1, ISOFORM E"/>
    <property type="match status" value="1"/>
</dbReference>
<dbReference type="InterPro" id="IPR020472">
    <property type="entry name" value="WD40_PAC1"/>
</dbReference>
<dbReference type="AlphaFoldDB" id="A0A0L0SQQ6"/>
<dbReference type="SUPFAM" id="SSF50978">
    <property type="entry name" value="WD40 repeat-like"/>
    <property type="match status" value="1"/>
</dbReference>
<evidence type="ECO:0000256" key="6">
    <source>
        <dbReference type="PROSITE-ProRule" id="PRU00221"/>
    </source>
</evidence>
<dbReference type="PROSITE" id="PS50082">
    <property type="entry name" value="WD_REPEATS_2"/>
    <property type="match status" value="3"/>
</dbReference>
<feature type="repeat" description="WD" evidence="6">
    <location>
        <begin position="447"/>
        <end position="479"/>
    </location>
</feature>
<dbReference type="InterPro" id="IPR015943">
    <property type="entry name" value="WD40/YVTN_repeat-like_dom_sf"/>
</dbReference>
<feature type="compositionally biased region" description="Low complexity" evidence="8">
    <location>
        <begin position="214"/>
        <end position="233"/>
    </location>
</feature>
<protein>
    <recommendedName>
        <fullName evidence="9">Striatin N-terminal domain-containing protein</fullName>
    </recommendedName>
</protein>
<feature type="region of interest" description="Disordered" evidence="8">
    <location>
        <begin position="214"/>
        <end position="322"/>
    </location>
</feature>
<evidence type="ECO:0000256" key="8">
    <source>
        <dbReference type="SAM" id="MobiDB-lite"/>
    </source>
</evidence>
<comment type="similarity">
    <text evidence="1">Belongs to the WD repeat striatin family.</text>
</comment>
<dbReference type="GO" id="GO:0005516">
    <property type="term" value="F:calmodulin binding"/>
    <property type="evidence" value="ECO:0007669"/>
    <property type="project" value="UniProtKB-KW"/>
</dbReference>
<dbReference type="InterPro" id="IPR036322">
    <property type="entry name" value="WD40_repeat_dom_sf"/>
</dbReference>
<dbReference type="VEuPathDB" id="FungiDB:AMAG_10172"/>
<keyword evidence="4" id="KW-0112">Calmodulin-binding</keyword>
<dbReference type="eggNOG" id="KOG0642">
    <property type="taxonomic scope" value="Eukaryota"/>
</dbReference>
<keyword evidence="5 7" id="KW-0175">Coiled coil</keyword>
<dbReference type="Gene3D" id="2.130.10.10">
    <property type="entry name" value="YVTN repeat-like/Quinoprotein amine dehydrogenase"/>
    <property type="match status" value="2"/>
</dbReference>
<feature type="domain" description="Striatin N-terminal" evidence="9">
    <location>
        <begin position="48"/>
        <end position="211"/>
    </location>
</feature>
<feature type="region of interest" description="Disordered" evidence="8">
    <location>
        <begin position="24"/>
        <end position="43"/>
    </location>
</feature>
<evidence type="ECO:0000313" key="10">
    <source>
        <dbReference type="EMBL" id="KNE64837.1"/>
    </source>
</evidence>
<dbReference type="InterPro" id="IPR001680">
    <property type="entry name" value="WD40_rpt"/>
</dbReference>
<proteinExistence type="inferred from homology"/>
<dbReference type="PROSITE" id="PS00678">
    <property type="entry name" value="WD_REPEATS_1"/>
    <property type="match status" value="1"/>
</dbReference>
<gene>
    <name evidence="10" type="ORF">AMAG_10172</name>
</gene>
<evidence type="ECO:0000256" key="7">
    <source>
        <dbReference type="SAM" id="Coils"/>
    </source>
</evidence>
<evidence type="ECO:0000259" key="9">
    <source>
        <dbReference type="Pfam" id="PF08232"/>
    </source>
</evidence>
<dbReference type="InterPro" id="IPR051488">
    <property type="entry name" value="WD_repeat_striatin"/>
</dbReference>
<dbReference type="SMART" id="SM00320">
    <property type="entry name" value="WD40"/>
    <property type="match status" value="6"/>
</dbReference>
<dbReference type="InterPro" id="IPR019775">
    <property type="entry name" value="WD40_repeat_CS"/>
</dbReference>
<keyword evidence="2 6" id="KW-0853">WD repeat</keyword>
<keyword evidence="3" id="KW-0677">Repeat</keyword>
<reference evidence="10 11" key="1">
    <citation type="submission" date="2009-11" db="EMBL/GenBank/DDBJ databases">
        <title>Annotation of Allomyces macrogynus ATCC 38327.</title>
        <authorList>
            <consortium name="The Broad Institute Genome Sequencing Platform"/>
            <person name="Russ C."/>
            <person name="Cuomo C."/>
            <person name="Burger G."/>
            <person name="Gray M.W."/>
            <person name="Holland P.W.H."/>
            <person name="King N."/>
            <person name="Lang F.B.F."/>
            <person name="Roger A.J."/>
            <person name="Ruiz-Trillo I."/>
            <person name="Young S.K."/>
            <person name="Zeng Q."/>
            <person name="Gargeya S."/>
            <person name="Fitzgerald M."/>
            <person name="Haas B."/>
            <person name="Abouelleil A."/>
            <person name="Alvarado L."/>
            <person name="Arachchi H.M."/>
            <person name="Berlin A."/>
            <person name="Chapman S.B."/>
            <person name="Gearin G."/>
            <person name="Goldberg J."/>
            <person name="Griggs A."/>
            <person name="Gujja S."/>
            <person name="Hansen M."/>
            <person name="Heiman D."/>
            <person name="Howarth C."/>
            <person name="Larimer J."/>
            <person name="Lui A."/>
            <person name="MacDonald P.J.P."/>
            <person name="McCowen C."/>
            <person name="Montmayeur A."/>
            <person name="Murphy C."/>
            <person name="Neiman D."/>
            <person name="Pearson M."/>
            <person name="Priest M."/>
            <person name="Roberts A."/>
            <person name="Saif S."/>
            <person name="Shea T."/>
            <person name="Sisk P."/>
            <person name="Stolte C."/>
            <person name="Sykes S."/>
            <person name="Wortman J."/>
            <person name="Nusbaum C."/>
            <person name="Birren B."/>
        </authorList>
    </citation>
    <scope>NUCLEOTIDE SEQUENCE [LARGE SCALE GENOMIC DNA]</scope>
    <source>
        <strain evidence="10 11">ATCC 38327</strain>
    </source>
</reference>
<reference evidence="11" key="2">
    <citation type="submission" date="2009-11" db="EMBL/GenBank/DDBJ databases">
        <title>The Genome Sequence of Allomyces macrogynus strain ATCC 38327.</title>
        <authorList>
            <consortium name="The Broad Institute Genome Sequencing Platform"/>
            <person name="Russ C."/>
            <person name="Cuomo C."/>
            <person name="Shea T."/>
            <person name="Young S.K."/>
            <person name="Zeng Q."/>
            <person name="Koehrsen M."/>
            <person name="Haas B."/>
            <person name="Borodovsky M."/>
            <person name="Guigo R."/>
            <person name="Alvarado L."/>
            <person name="Berlin A."/>
            <person name="Borenstein D."/>
            <person name="Chen Z."/>
            <person name="Engels R."/>
            <person name="Freedman E."/>
            <person name="Gellesch M."/>
            <person name="Goldberg J."/>
            <person name="Griggs A."/>
            <person name="Gujja S."/>
            <person name="Heiman D."/>
            <person name="Hepburn T."/>
            <person name="Howarth C."/>
            <person name="Jen D."/>
            <person name="Larson L."/>
            <person name="Lewis B."/>
            <person name="Mehta T."/>
            <person name="Park D."/>
            <person name="Pearson M."/>
            <person name="Roberts A."/>
            <person name="Saif S."/>
            <person name="Shenoy N."/>
            <person name="Sisk P."/>
            <person name="Stolte C."/>
            <person name="Sykes S."/>
            <person name="Walk T."/>
            <person name="White J."/>
            <person name="Yandava C."/>
            <person name="Burger G."/>
            <person name="Gray M.W."/>
            <person name="Holland P.W.H."/>
            <person name="King N."/>
            <person name="Lang F.B.F."/>
            <person name="Roger A.J."/>
            <person name="Ruiz-Trillo I."/>
            <person name="Lander E."/>
            <person name="Nusbaum C."/>
        </authorList>
    </citation>
    <scope>NUCLEOTIDE SEQUENCE [LARGE SCALE GENOMIC DNA]</scope>
    <source>
        <strain evidence="11">ATCC 38327</strain>
    </source>
</reference>
<evidence type="ECO:0000256" key="4">
    <source>
        <dbReference type="ARBA" id="ARBA00022860"/>
    </source>
</evidence>
<evidence type="ECO:0000313" key="11">
    <source>
        <dbReference type="Proteomes" id="UP000054350"/>
    </source>
</evidence>
<sequence length="632" mass="65984">MASSGDRIPNGIGGGMHRGTLSGSAAALGLGGPGPNSSSAAGPDAQLTLPKVLAFIQSEWRRFELDRNTWEIERAELESRVAVLEGERRGLENVKADLLKRIKLLEFALRQERMRTAQRALDAPPAAAAAAAAAPTTTDTPPRPTTAAVAGTDSTNAALAAAPAAQFLPPPGVTTLRERPSILSLKARKETTRSREVLKAYLKEVSSLVAPGSSAHAADSSADPAIPPAAGAPTMTTPCDEPSSAAPPALRPSTSLDMLLMPRARSDQPPAPRPVSIASDASESNSVIFLGQQDAPDRRRNPPGGGRRMRRESMSRMDGGGPEVEMAVSAAAGPPVTTSQSAYRLRSMLRHHVDVVRMVDFHPSDPIMVSGSEDMTVKVWNLQRAKKDTEAFATFRGHLAPVLSVAFDMTGETVFSGAADGTIKLWKVPSERTMYSPYDKSLRLGDFSGHTDAVWDLKTHPFHALLASCSADGAIHLWDTQPSAPTPLKHTLRSPTGSIPTSISFLAADARHLWSSSTDGTVRQFDLETGQTTCTIPSTTAGDAASRVVAHPLTNLLVSVHESGAVRFLDPVAGTCLHSASGSGAGVAAVDLHPNGLTLATGAHDGRVASVGCRCARGCGGGAAGARRAAAG</sequence>
<organism evidence="10 11">
    <name type="scientific">Allomyces macrogynus (strain ATCC 38327)</name>
    <name type="common">Allomyces javanicus var. macrogynus</name>
    <dbReference type="NCBI Taxonomy" id="578462"/>
    <lineage>
        <taxon>Eukaryota</taxon>
        <taxon>Fungi</taxon>
        <taxon>Fungi incertae sedis</taxon>
        <taxon>Blastocladiomycota</taxon>
        <taxon>Blastocladiomycetes</taxon>
        <taxon>Blastocladiales</taxon>
        <taxon>Blastocladiaceae</taxon>
        <taxon>Allomyces</taxon>
    </lineage>
</organism>
<feature type="region of interest" description="Disordered" evidence="8">
    <location>
        <begin position="118"/>
        <end position="148"/>
    </location>
</feature>
<accession>A0A0L0SQQ6</accession>
<dbReference type="OMA" id="RCSMELN"/>
<evidence type="ECO:0000256" key="5">
    <source>
        <dbReference type="ARBA" id="ARBA00023054"/>
    </source>
</evidence>
<dbReference type="EMBL" id="GG745345">
    <property type="protein sequence ID" value="KNE64837.1"/>
    <property type="molecule type" value="Genomic_DNA"/>
</dbReference>
<keyword evidence="11" id="KW-1185">Reference proteome</keyword>
<feature type="coiled-coil region" evidence="7">
    <location>
        <begin position="67"/>
        <end position="101"/>
    </location>
</feature>
<dbReference type="PROSITE" id="PS50294">
    <property type="entry name" value="WD_REPEATS_REGION"/>
    <property type="match status" value="3"/>
</dbReference>
<dbReference type="Pfam" id="PF08232">
    <property type="entry name" value="Striatin"/>
    <property type="match status" value="1"/>
</dbReference>
<dbReference type="OrthoDB" id="727118at2759"/>
<dbReference type="Gene3D" id="1.20.5.300">
    <property type="match status" value="1"/>
</dbReference>
<dbReference type="InterPro" id="IPR013258">
    <property type="entry name" value="Striatin_N"/>
</dbReference>
<dbReference type="Pfam" id="PF00400">
    <property type="entry name" value="WD40"/>
    <property type="match status" value="4"/>
</dbReference>
<feature type="repeat" description="WD" evidence="6">
    <location>
        <begin position="395"/>
        <end position="436"/>
    </location>
</feature>
<evidence type="ECO:0000256" key="2">
    <source>
        <dbReference type="ARBA" id="ARBA00022574"/>
    </source>
</evidence>
<evidence type="ECO:0000256" key="3">
    <source>
        <dbReference type="ARBA" id="ARBA00022737"/>
    </source>
</evidence>